<evidence type="ECO:0000256" key="7">
    <source>
        <dbReference type="ARBA" id="ARBA00022990"/>
    </source>
</evidence>
<reference evidence="18" key="1">
    <citation type="submission" date="2025-08" db="UniProtKB">
        <authorList>
            <consortium name="RefSeq"/>
        </authorList>
    </citation>
    <scope>IDENTIFICATION</scope>
</reference>
<dbReference type="FunFam" id="3.60.15.10:FF:000013">
    <property type="entry name" value="Persulfide dioxygenase ETHE1, mitochondrial"/>
    <property type="match status" value="1"/>
</dbReference>
<evidence type="ECO:0000256" key="4">
    <source>
        <dbReference type="ARBA" id="ARBA00022723"/>
    </source>
</evidence>
<evidence type="ECO:0000256" key="12">
    <source>
        <dbReference type="ARBA" id="ARBA00065219"/>
    </source>
</evidence>
<dbReference type="AlphaFoldDB" id="A0AAJ6VYF4"/>
<keyword evidence="8" id="KW-0560">Oxidoreductase</keyword>
<evidence type="ECO:0000256" key="2">
    <source>
        <dbReference type="ARBA" id="ARBA00004173"/>
    </source>
</evidence>
<evidence type="ECO:0000256" key="8">
    <source>
        <dbReference type="ARBA" id="ARBA00023002"/>
    </source>
</evidence>
<accession>A0AAJ6VYF4</accession>
<evidence type="ECO:0000313" key="17">
    <source>
        <dbReference type="Proteomes" id="UP000694867"/>
    </source>
</evidence>
<protein>
    <recommendedName>
        <fullName evidence="14">Persulfide dioxygenase ETHE1, mitochondrial</fullName>
        <ecNumber evidence="13">1.13.11.18</ecNumber>
    </recommendedName>
    <alternativeName>
        <fullName evidence="15">Sulfur dioxygenase ETHE1</fullName>
    </alternativeName>
</protein>
<dbReference type="GO" id="GO:0031123">
    <property type="term" value="P:RNA 3'-end processing"/>
    <property type="evidence" value="ECO:0007669"/>
    <property type="project" value="UniProtKB-ARBA"/>
</dbReference>
<evidence type="ECO:0000313" key="18">
    <source>
        <dbReference type="RefSeq" id="XP_003743568.1"/>
    </source>
</evidence>
<feature type="domain" description="Metallo-beta-lactamase" evidence="16">
    <location>
        <begin position="34"/>
        <end position="196"/>
    </location>
</feature>
<evidence type="ECO:0000256" key="11">
    <source>
        <dbReference type="ARBA" id="ARBA00050990"/>
    </source>
</evidence>
<evidence type="ECO:0000256" key="3">
    <source>
        <dbReference type="ARBA" id="ARBA00006759"/>
    </source>
</evidence>
<keyword evidence="5" id="KW-0809">Transit peptide</keyword>
<comment type="similarity">
    <text evidence="3">Belongs to the metallo-beta-lactamase superfamily. Glyoxalase II family.</text>
</comment>
<dbReference type="GO" id="GO:0050313">
    <property type="term" value="F:sulfur dioxygenase activity"/>
    <property type="evidence" value="ECO:0007669"/>
    <property type="project" value="UniProtKB-EC"/>
</dbReference>
<sequence>MVMVTGCAILLRRSLSYLHRESLLFRQLFDDISSTYTYLIADLRSKDAALIDPVLEKVDRDLQVLKDLRLNLKYVMNTHLHADHVTGSYLLKKSVRGCQSIISESSGAKADIHINDGDTIQIGPHLALRVLATPGHTDGCVSYVQDQLGCVFTGDAVLIRGCGRTDFQQGCPERLYESVHSKIFTLPDSYLIYPAHDYKGLTCSSVEEEKSCNPRLTKSKEEFVEIMKNLKLAYPKQIDRALPLNLVCGYQD</sequence>
<dbReference type="EC" id="1.13.11.18" evidence="13"/>
<evidence type="ECO:0000256" key="13">
    <source>
        <dbReference type="ARBA" id="ARBA00066686"/>
    </source>
</evidence>
<dbReference type="CDD" id="cd07724">
    <property type="entry name" value="POD-like_MBL-fold"/>
    <property type="match status" value="1"/>
</dbReference>
<dbReference type="PANTHER" id="PTHR43084:SF1">
    <property type="entry name" value="PERSULFIDE DIOXYGENASE ETHE1, MITOCHONDRIAL"/>
    <property type="match status" value="1"/>
</dbReference>
<dbReference type="GeneID" id="100903271"/>
<dbReference type="InterPro" id="IPR001279">
    <property type="entry name" value="Metallo-B-lactamas"/>
</dbReference>
<dbReference type="GO" id="GO:0006749">
    <property type="term" value="P:glutathione metabolic process"/>
    <property type="evidence" value="ECO:0007669"/>
    <property type="project" value="InterPro"/>
</dbReference>
<dbReference type="Gene3D" id="3.60.15.10">
    <property type="entry name" value="Ribonuclease Z/Hydroxyacylglutathione hydrolase-like"/>
    <property type="match status" value="1"/>
</dbReference>
<evidence type="ECO:0000256" key="6">
    <source>
        <dbReference type="ARBA" id="ARBA00022964"/>
    </source>
</evidence>
<keyword evidence="6 18" id="KW-0223">Dioxygenase</keyword>
<name>A0AAJ6VYF4_9ACAR</name>
<organism evidence="17 18">
    <name type="scientific">Galendromus occidentalis</name>
    <name type="common">western predatory mite</name>
    <dbReference type="NCBI Taxonomy" id="34638"/>
    <lineage>
        <taxon>Eukaryota</taxon>
        <taxon>Metazoa</taxon>
        <taxon>Ecdysozoa</taxon>
        <taxon>Arthropoda</taxon>
        <taxon>Chelicerata</taxon>
        <taxon>Arachnida</taxon>
        <taxon>Acari</taxon>
        <taxon>Parasitiformes</taxon>
        <taxon>Mesostigmata</taxon>
        <taxon>Gamasina</taxon>
        <taxon>Phytoseioidea</taxon>
        <taxon>Phytoseiidae</taxon>
        <taxon>Typhlodrominae</taxon>
        <taxon>Galendromus</taxon>
    </lineage>
</organism>
<comment type="catalytic activity">
    <reaction evidence="11">
        <text>S-sulfanylglutathione + O2 + H2O = sulfite + glutathione + 2 H(+)</text>
        <dbReference type="Rhea" id="RHEA:12981"/>
        <dbReference type="ChEBI" id="CHEBI:15377"/>
        <dbReference type="ChEBI" id="CHEBI:15378"/>
        <dbReference type="ChEBI" id="CHEBI:15379"/>
        <dbReference type="ChEBI" id="CHEBI:17359"/>
        <dbReference type="ChEBI" id="CHEBI:57925"/>
        <dbReference type="ChEBI" id="CHEBI:58905"/>
        <dbReference type="EC" id="1.13.11.18"/>
    </reaction>
</comment>
<evidence type="ECO:0000256" key="15">
    <source>
        <dbReference type="ARBA" id="ARBA00077964"/>
    </source>
</evidence>
<dbReference type="InterPro" id="IPR051682">
    <property type="entry name" value="Mito_Persulfide_Diox"/>
</dbReference>
<dbReference type="SUPFAM" id="SSF56281">
    <property type="entry name" value="Metallo-hydrolase/oxidoreductase"/>
    <property type="match status" value="1"/>
</dbReference>
<dbReference type="InterPro" id="IPR044528">
    <property type="entry name" value="POD-like_MBL-fold"/>
</dbReference>
<evidence type="ECO:0000256" key="5">
    <source>
        <dbReference type="ARBA" id="ARBA00022946"/>
    </source>
</evidence>
<dbReference type="InterPro" id="IPR036866">
    <property type="entry name" value="RibonucZ/Hydroxyglut_hydro"/>
</dbReference>
<proteinExistence type="inferred from homology"/>
<evidence type="ECO:0000256" key="14">
    <source>
        <dbReference type="ARBA" id="ARBA00067300"/>
    </source>
</evidence>
<dbReference type="RefSeq" id="XP_003743568.1">
    <property type="nucleotide sequence ID" value="XM_003743520.2"/>
</dbReference>
<keyword evidence="7" id="KW-0007">Acetylation</keyword>
<dbReference type="GO" id="GO:0046872">
    <property type="term" value="F:metal ion binding"/>
    <property type="evidence" value="ECO:0007669"/>
    <property type="project" value="UniProtKB-KW"/>
</dbReference>
<evidence type="ECO:0000256" key="1">
    <source>
        <dbReference type="ARBA" id="ARBA00001954"/>
    </source>
</evidence>
<comment type="cofactor">
    <cofactor evidence="1">
        <name>Fe(2+)</name>
        <dbReference type="ChEBI" id="CHEBI:29033"/>
    </cofactor>
</comment>
<evidence type="ECO:0000256" key="9">
    <source>
        <dbReference type="ARBA" id="ARBA00023004"/>
    </source>
</evidence>
<dbReference type="KEGG" id="goe:100903271"/>
<gene>
    <name evidence="18" type="primary">LOC100903271</name>
</gene>
<keyword evidence="4" id="KW-0479">Metal-binding</keyword>
<comment type="subcellular location">
    <subcellularLocation>
        <location evidence="2">Mitochondrion</location>
    </subcellularLocation>
</comment>
<evidence type="ECO:0000259" key="16">
    <source>
        <dbReference type="SMART" id="SM00849"/>
    </source>
</evidence>
<dbReference type="Proteomes" id="UP000694867">
    <property type="component" value="Unplaced"/>
</dbReference>
<comment type="subunit">
    <text evidence="12">Homodimer. Monomer. Interacts with TST. May interact with RELA.</text>
</comment>
<dbReference type="SMART" id="SM00849">
    <property type="entry name" value="Lactamase_B"/>
    <property type="match status" value="1"/>
</dbReference>
<dbReference type="Pfam" id="PF00753">
    <property type="entry name" value="Lactamase_B"/>
    <property type="match status" value="1"/>
</dbReference>
<evidence type="ECO:0000256" key="10">
    <source>
        <dbReference type="ARBA" id="ARBA00023128"/>
    </source>
</evidence>
<dbReference type="GO" id="GO:0070813">
    <property type="term" value="P:hydrogen sulfide metabolic process"/>
    <property type="evidence" value="ECO:0007669"/>
    <property type="project" value="TreeGrafter"/>
</dbReference>
<dbReference type="GO" id="GO:0005739">
    <property type="term" value="C:mitochondrion"/>
    <property type="evidence" value="ECO:0007669"/>
    <property type="project" value="UniProtKB-SubCell"/>
</dbReference>
<dbReference type="PANTHER" id="PTHR43084">
    <property type="entry name" value="PERSULFIDE DIOXYGENASE ETHE1"/>
    <property type="match status" value="1"/>
</dbReference>
<keyword evidence="9" id="KW-0408">Iron</keyword>
<keyword evidence="10" id="KW-0496">Mitochondrion</keyword>
<keyword evidence="17" id="KW-1185">Reference proteome</keyword>